<dbReference type="Proteomes" id="UP000293547">
    <property type="component" value="Unassembled WGS sequence"/>
</dbReference>
<comment type="caution">
    <text evidence="1">The sequence shown here is derived from an EMBL/GenBank/DDBJ whole genome shotgun (WGS) entry which is preliminary data.</text>
</comment>
<gene>
    <name evidence="1" type="ORF">AG0111_0g12936</name>
</gene>
<proteinExistence type="predicted"/>
<organism evidence="1 2">
    <name type="scientific">Alternaria gaisen</name>
    <dbReference type="NCBI Taxonomy" id="167740"/>
    <lineage>
        <taxon>Eukaryota</taxon>
        <taxon>Fungi</taxon>
        <taxon>Dikarya</taxon>
        <taxon>Ascomycota</taxon>
        <taxon>Pezizomycotina</taxon>
        <taxon>Dothideomycetes</taxon>
        <taxon>Pleosporomycetidae</taxon>
        <taxon>Pleosporales</taxon>
        <taxon>Pleosporineae</taxon>
        <taxon>Pleosporaceae</taxon>
        <taxon>Alternaria</taxon>
        <taxon>Alternaria sect. Alternaria</taxon>
    </lineage>
</organism>
<evidence type="ECO:0000313" key="2">
    <source>
        <dbReference type="Proteomes" id="UP000293547"/>
    </source>
</evidence>
<accession>A0ACB6F337</accession>
<keyword evidence="2" id="KW-1185">Reference proteome</keyword>
<reference evidence="1 2" key="1">
    <citation type="journal article" date="2019" name="bioRxiv">
        <title>Genomics, evolutionary history and diagnostics of the Alternaria alternata species group including apple and Asian pear pathotypes.</title>
        <authorList>
            <person name="Armitage A.D."/>
            <person name="Cockerton H.M."/>
            <person name="Sreenivasaprasad S."/>
            <person name="Woodhall J.W."/>
            <person name="Lane C.R."/>
            <person name="Harrison R.J."/>
            <person name="Clarkson J.P."/>
        </authorList>
    </citation>
    <scope>NUCLEOTIDE SEQUENCE [LARGE SCALE GENOMIC DNA]</scope>
    <source>
        <strain evidence="1 2">FERA 650</strain>
    </source>
</reference>
<protein>
    <submittedName>
        <fullName evidence="1">Uncharacterized protein</fullName>
    </submittedName>
</protein>
<name>A0ACB6F337_9PLEO</name>
<evidence type="ECO:0000313" key="1">
    <source>
        <dbReference type="EMBL" id="KAB2098836.1"/>
    </source>
</evidence>
<sequence length="145" mass="16834">MKRQRGRYDKDGDAIMTGRVQDKTKDRKPKGWRQDGLSKEERQKRYDNKACLRCGKVGHFARDCKEEQVKQAAVKIRMIRQGTPYSTQMEPDDNLSDQDLYEEARSATKEGFVMVSQPKAVISVEPRTTDWKIKGRIVRTRLANN</sequence>
<dbReference type="EMBL" id="PDWZ02000021">
    <property type="protein sequence ID" value="KAB2098836.1"/>
    <property type="molecule type" value="Genomic_DNA"/>
</dbReference>